<proteinExistence type="predicted"/>
<feature type="domain" description="RWD" evidence="3">
    <location>
        <begin position="327"/>
        <end position="474"/>
    </location>
</feature>
<feature type="compositionally biased region" description="Low complexity" evidence="1">
    <location>
        <begin position="380"/>
        <end position="391"/>
    </location>
</feature>
<gene>
    <name evidence="4" type="ORF">BG006_003118</name>
</gene>
<evidence type="ECO:0000313" key="4">
    <source>
        <dbReference type="EMBL" id="KAF9333836.1"/>
    </source>
</evidence>
<dbReference type="PROSITE" id="PS50908">
    <property type="entry name" value="RWD"/>
    <property type="match status" value="1"/>
</dbReference>
<name>A0A9P5VNG3_9FUNG</name>
<reference evidence="4" key="1">
    <citation type="journal article" date="2020" name="Fungal Divers.">
        <title>Resolving the Mortierellaceae phylogeny through synthesis of multi-gene phylogenetics and phylogenomics.</title>
        <authorList>
            <person name="Vandepol N."/>
            <person name="Liber J."/>
            <person name="Desiro A."/>
            <person name="Na H."/>
            <person name="Kennedy M."/>
            <person name="Barry K."/>
            <person name="Grigoriev I.V."/>
            <person name="Miller A.N."/>
            <person name="O'Donnell K."/>
            <person name="Stajich J.E."/>
            <person name="Bonito G."/>
        </authorList>
    </citation>
    <scope>NUCLEOTIDE SEQUENCE</scope>
    <source>
        <strain evidence="4">NVP1</strain>
    </source>
</reference>
<feature type="compositionally biased region" description="Basic and acidic residues" evidence="1">
    <location>
        <begin position="164"/>
        <end position="177"/>
    </location>
</feature>
<feature type="region of interest" description="Disordered" evidence="1">
    <location>
        <begin position="100"/>
        <end position="213"/>
    </location>
</feature>
<accession>A0A9P5VNG3</accession>
<keyword evidence="2" id="KW-0812">Transmembrane</keyword>
<dbReference type="EMBL" id="JAAAUY010000180">
    <property type="protein sequence ID" value="KAF9333836.1"/>
    <property type="molecule type" value="Genomic_DNA"/>
</dbReference>
<evidence type="ECO:0000256" key="1">
    <source>
        <dbReference type="SAM" id="MobiDB-lite"/>
    </source>
</evidence>
<dbReference type="InterPro" id="IPR006575">
    <property type="entry name" value="RWD_dom"/>
</dbReference>
<feature type="non-terminal residue" evidence="4">
    <location>
        <position position="522"/>
    </location>
</feature>
<keyword evidence="2" id="KW-1133">Transmembrane helix</keyword>
<feature type="compositionally biased region" description="Basic and acidic residues" evidence="1">
    <location>
        <begin position="186"/>
        <end position="204"/>
    </location>
</feature>
<dbReference type="SUPFAM" id="SSF54495">
    <property type="entry name" value="UBC-like"/>
    <property type="match status" value="1"/>
</dbReference>
<evidence type="ECO:0000313" key="5">
    <source>
        <dbReference type="Proteomes" id="UP000696485"/>
    </source>
</evidence>
<dbReference type="SMART" id="SM00591">
    <property type="entry name" value="RWD"/>
    <property type="match status" value="1"/>
</dbReference>
<evidence type="ECO:0000259" key="3">
    <source>
        <dbReference type="PROSITE" id="PS50908"/>
    </source>
</evidence>
<keyword evidence="5" id="KW-1185">Reference proteome</keyword>
<sequence length="522" mass="57289">MAGVATNLELNLSSTCLDGSTLGAKDTFLLNIYSPEPGVFNLTTQQWTSTYKMTAIPETTPIDKSTGSTLGLALGLTMGGIAVGAVSIGMFLYKREKKKSGKSTKRLQRIAEKNPSLSTHRSDSSGHGHGQGNGYANNKVHEDPSLPLEAHRRHQRNPSSSGADKTKSHVHFSRDGYDSQSLSGTEDERNIDLEPRAREDDTTRKSGRRKKNLSIGHKIEMPVGPDNSIHGNENEYVSGNKMEDPTFRPLSNMMPTPAPPVPHQYWIPLQSTNIASPLAAHVPLRRNDAPLPGPTLASDSLQDVVDPHRQLLTLYLIVPMDPSALEEESLAIVSIYGPSSFYALPSTIQTTGEPSLPVYTLKVSLEEPDFDYDPTTHTDNNNSSSSNSNSNTQGGGPHTASNRKELELRVYFPEGYPETNTSPVHEIVSIYYGTLRLTSAMIQEIDRGLEECFVPGEVVVFAWIEWLRSYLEQLETLDTGCAISDDGEDGEEEEEDEEEQEDVGEEGAKELSDYFQGDAHDP</sequence>
<dbReference type="Pfam" id="PF05773">
    <property type="entry name" value="RWD"/>
    <property type="match status" value="1"/>
</dbReference>
<dbReference type="AlphaFoldDB" id="A0A9P5VNG3"/>
<comment type="caution">
    <text evidence="4">The sequence shown here is derived from an EMBL/GenBank/DDBJ whole genome shotgun (WGS) entry which is preliminary data.</text>
</comment>
<feature type="region of interest" description="Disordered" evidence="1">
    <location>
        <begin position="369"/>
        <end position="403"/>
    </location>
</feature>
<protein>
    <recommendedName>
        <fullName evidence="3">RWD domain-containing protein</fullName>
    </recommendedName>
</protein>
<dbReference type="Gene3D" id="3.10.110.10">
    <property type="entry name" value="Ubiquitin Conjugating Enzyme"/>
    <property type="match status" value="1"/>
</dbReference>
<feature type="transmembrane region" description="Helical" evidence="2">
    <location>
        <begin position="70"/>
        <end position="93"/>
    </location>
</feature>
<feature type="region of interest" description="Disordered" evidence="1">
    <location>
        <begin position="481"/>
        <end position="522"/>
    </location>
</feature>
<feature type="compositionally biased region" description="Acidic residues" evidence="1">
    <location>
        <begin position="485"/>
        <end position="505"/>
    </location>
</feature>
<dbReference type="InterPro" id="IPR016135">
    <property type="entry name" value="UBQ-conjugating_enzyme/RWD"/>
</dbReference>
<organism evidence="4 5">
    <name type="scientific">Podila minutissima</name>
    <dbReference type="NCBI Taxonomy" id="64525"/>
    <lineage>
        <taxon>Eukaryota</taxon>
        <taxon>Fungi</taxon>
        <taxon>Fungi incertae sedis</taxon>
        <taxon>Mucoromycota</taxon>
        <taxon>Mortierellomycotina</taxon>
        <taxon>Mortierellomycetes</taxon>
        <taxon>Mortierellales</taxon>
        <taxon>Mortierellaceae</taxon>
        <taxon>Podila</taxon>
    </lineage>
</organism>
<keyword evidence="2" id="KW-0472">Membrane</keyword>
<dbReference type="Proteomes" id="UP000696485">
    <property type="component" value="Unassembled WGS sequence"/>
</dbReference>
<feature type="compositionally biased region" description="Basic and acidic residues" evidence="1">
    <location>
        <begin position="506"/>
        <end position="522"/>
    </location>
</feature>
<evidence type="ECO:0000256" key="2">
    <source>
        <dbReference type="SAM" id="Phobius"/>
    </source>
</evidence>